<gene>
    <name evidence="6" type="primary">Vigan.05G015200</name>
    <name evidence="6" type="ORF">VIGAN_05015200</name>
</gene>
<dbReference type="PROSITE" id="PS50942">
    <property type="entry name" value="ENTH"/>
    <property type="match status" value="1"/>
</dbReference>
<keyword evidence="4" id="KW-0968">Cytoplasmic vesicle</keyword>
<dbReference type="GO" id="GO:0006900">
    <property type="term" value="P:vesicle budding from membrane"/>
    <property type="evidence" value="ECO:0007669"/>
    <property type="project" value="TreeGrafter"/>
</dbReference>
<dbReference type="Gene3D" id="1.25.40.90">
    <property type="match status" value="1"/>
</dbReference>
<dbReference type="GO" id="GO:0000149">
    <property type="term" value="F:SNARE binding"/>
    <property type="evidence" value="ECO:0007669"/>
    <property type="project" value="TreeGrafter"/>
</dbReference>
<dbReference type="AlphaFoldDB" id="A0A0S3S1W9"/>
<evidence type="ECO:0000256" key="4">
    <source>
        <dbReference type="ARBA" id="ARBA00023329"/>
    </source>
</evidence>
<dbReference type="GO" id="GO:0005545">
    <property type="term" value="F:1-phosphatidylinositol binding"/>
    <property type="evidence" value="ECO:0007669"/>
    <property type="project" value="TreeGrafter"/>
</dbReference>
<dbReference type="GO" id="GO:0005905">
    <property type="term" value="C:clathrin-coated pit"/>
    <property type="evidence" value="ECO:0007669"/>
    <property type="project" value="TreeGrafter"/>
</dbReference>
<organism evidence="6 7">
    <name type="scientific">Vigna angularis var. angularis</name>
    <dbReference type="NCBI Taxonomy" id="157739"/>
    <lineage>
        <taxon>Eukaryota</taxon>
        <taxon>Viridiplantae</taxon>
        <taxon>Streptophyta</taxon>
        <taxon>Embryophyta</taxon>
        <taxon>Tracheophyta</taxon>
        <taxon>Spermatophyta</taxon>
        <taxon>Magnoliopsida</taxon>
        <taxon>eudicotyledons</taxon>
        <taxon>Gunneridae</taxon>
        <taxon>Pentapetalae</taxon>
        <taxon>rosids</taxon>
        <taxon>fabids</taxon>
        <taxon>Fabales</taxon>
        <taxon>Fabaceae</taxon>
        <taxon>Papilionoideae</taxon>
        <taxon>50 kb inversion clade</taxon>
        <taxon>NPAAA clade</taxon>
        <taxon>indigoferoid/millettioid clade</taxon>
        <taxon>Phaseoleae</taxon>
        <taxon>Vigna</taxon>
    </lineage>
</organism>
<name>A0A0S3S1W9_PHAAN</name>
<dbReference type="PANTHER" id="PTHR22951">
    <property type="entry name" value="CLATHRIN ASSEMBLY PROTEIN"/>
    <property type="match status" value="1"/>
</dbReference>
<evidence type="ECO:0000256" key="3">
    <source>
        <dbReference type="ARBA" id="ARBA00023034"/>
    </source>
</evidence>
<evidence type="ECO:0000259" key="5">
    <source>
        <dbReference type="PROSITE" id="PS50942"/>
    </source>
</evidence>
<dbReference type="GO" id="GO:0072583">
    <property type="term" value="P:clathrin-dependent endocytosis"/>
    <property type="evidence" value="ECO:0007669"/>
    <property type="project" value="InterPro"/>
</dbReference>
<dbReference type="GO" id="GO:0032050">
    <property type="term" value="F:clathrin heavy chain binding"/>
    <property type="evidence" value="ECO:0007669"/>
    <property type="project" value="TreeGrafter"/>
</dbReference>
<evidence type="ECO:0000256" key="1">
    <source>
        <dbReference type="ARBA" id="ARBA00004132"/>
    </source>
</evidence>
<dbReference type="EMBL" id="AP015038">
    <property type="protein sequence ID" value="BAT86835.1"/>
    <property type="molecule type" value="Genomic_DNA"/>
</dbReference>
<reference evidence="6 7" key="1">
    <citation type="journal article" date="2015" name="Sci. Rep.">
        <title>The power of single molecule real-time sequencing technology in the de novo assembly of a eukaryotic genome.</title>
        <authorList>
            <person name="Sakai H."/>
            <person name="Naito K."/>
            <person name="Ogiso-Tanaka E."/>
            <person name="Takahashi Y."/>
            <person name="Iseki K."/>
            <person name="Muto C."/>
            <person name="Satou K."/>
            <person name="Teruya K."/>
            <person name="Shiroma A."/>
            <person name="Shimoji M."/>
            <person name="Hirano T."/>
            <person name="Itoh T."/>
            <person name="Kaga A."/>
            <person name="Tomooka N."/>
        </authorList>
    </citation>
    <scope>NUCLEOTIDE SEQUENCE [LARGE SCALE GENOMIC DNA]</scope>
    <source>
        <strain evidence="7">cv. Shumari</strain>
    </source>
</reference>
<keyword evidence="3" id="KW-0333">Golgi apparatus</keyword>
<proteinExistence type="predicted"/>
<dbReference type="GO" id="GO:0005794">
    <property type="term" value="C:Golgi apparatus"/>
    <property type="evidence" value="ECO:0007669"/>
    <property type="project" value="UniProtKB-SubCell"/>
</dbReference>
<dbReference type="InterPro" id="IPR011417">
    <property type="entry name" value="ANTH_dom"/>
</dbReference>
<dbReference type="InterPro" id="IPR045192">
    <property type="entry name" value="AP180-like"/>
</dbReference>
<dbReference type="GO" id="GO:0005546">
    <property type="term" value="F:phosphatidylinositol-4,5-bisphosphate binding"/>
    <property type="evidence" value="ECO:0007669"/>
    <property type="project" value="TreeGrafter"/>
</dbReference>
<keyword evidence="7" id="KW-1185">Reference proteome</keyword>
<sequence length="79" mass="8667">MPQNSKLRRALGAVKDQTSIGLAKVGSSASLADLDVAIVKATRHDEYPAEEKYIREILSLTCYSRAFITACVNTLARRL</sequence>
<dbReference type="GO" id="GO:0048268">
    <property type="term" value="P:clathrin coat assembly"/>
    <property type="evidence" value="ECO:0007669"/>
    <property type="project" value="InterPro"/>
</dbReference>
<feature type="domain" description="ENTH" evidence="5">
    <location>
        <begin position="26"/>
        <end position="79"/>
    </location>
</feature>
<accession>A0A0S3S1W9</accession>
<evidence type="ECO:0000256" key="2">
    <source>
        <dbReference type="ARBA" id="ARBA00004555"/>
    </source>
</evidence>
<dbReference type="PANTHER" id="PTHR22951:SF12">
    <property type="entry name" value="OS05G0426100 PROTEIN"/>
    <property type="match status" value="1"/>
</dbReference>
<evidence type="ECO:0000313" key="7">
    <source>
        <dbReference type="Proteomes" id="UP000291084"/>
    </source>
</evidence>
<dbReference type="Proteomes" id="UP000291084">
    <property type="component" value="Chromosome 5"/>
</dbReference>
<protein>
    <recommendedName>
        <fullName evidence="5">ENTH domain-containing protein</fullName>
    </recommendedName>
</protein>
<dbReference type="SUPFAM" id="SSF48464">
    <property type="entry name" value="ENTH/VHS domain"/>
    <property type="match status" value="1"/>
</dbReference>
<evidence type="ECO:0000313" key="6">
    <source>
        <dbReference type="EMBL" id="BAT86835.1"/>
    </source>
</evidence>
<comment type="subcellular location">
    <subcellularLocation>
        <location evidence="1">Cytoplasmic vesicle</location>
        <location evidence="1">Clathrin-coated vesicle</location>
    </subcellularLocation>
    <subcellularLocation>
        <location evidence="2">Golgi apparatus</location>
    </subcellularLocation>
</comment>
<dbReference type="InterPro" id="IPR013809">
    <property type="entry name" value="ENTH"/>
</dbReference>
<dbReference type="Pfam" id="PF07651">
    <property type="entry name" value="ANTH"/>
    <property type="match status" value="1"/>
</dbReference>
<dbReference type="GO" id="GO:0030136">
    <property type="term" value="C:clathrin-coated vesicle"/>
    <property type="evidence" value="ECO:0007669"/>
    <property type="project" value="UniProtKB-SubCell"/>
</dbReference>
<dbReference type="InterPro" id="IPR008942">
    <property type="entry name" value="ENTH_VHS"/>
</dbReference>
<feature type="non-terminal residue" evidence="6">
    <location>
        <position position="79"/>
    </location>
</feature>